<accession>A0AAD8LCX4</accession>
<gene>
    <name evidence="1" type="ORF">QVD17_04543</name>
</gene>
<dbReference type="Gene3D" id="2.40.50.140">
    <property type="entry name" value="Nucleic acid-binding proteins"/>
    <property type="match status" value="1"/>
</dbReference>
<evidence type="ECO:0000313" key="2">
    <source>
        <dbReference type="Proteomes" id="UP001229421"/>
    </source>
</evidence>
<keyword evidence="2" id="KW-1185">Reference proteome</keyword>
<dbReference type="Proteomes" id="UP001229421">
    <property type="component" value="Unassembled WGS sequence"/>
</dbReference>
<proteinExistence type="predicted"/>
<comment type="caution">
    <text evidence="1">The sequence shown here is derived from an EMBL/GenBank/DDBJ whole genome shotgun (WGS) entry which is preliminary data.</text>
</comment>
<reference evidence="1" key="1">
    <citation type="journal article" date="2023" name="bioRxiv">
        <title>Improved chromosome-level genome assembly for marigold (Tagetes erecta).</title>
        <authorList>
            <person name="Jiang F."/>
            <person name="Yuan L."/>
            <person name="Wang S."/>
            <person name="Wang H."/>
            <person name="Xu D."/>
            <person name="Wang A."/>
            <person name="Fan W."/>
        </authorList>
    </citation>
    <scope>NUCLEOTIDE SEQUENCE</scope>
    <source>
        <strain evidence="1">WSJ</strain>
        <tissue evidence="1">Leaf</tissue>
    </source>
</reference>
<dbReference type="InterPro" id="IPR012340">
    <property type="entry name" value="NA-bd_OB-fold"/>
</dbReference>
<dbReference type="SUPFAM" id="SSF50249">
    <property type="entry name" value="Nucleic acid-binding proteins"/>
    <property type="match status" value="1"/>
</dbReference>
<dbReference type="EMBL" id="JAUHHV010000001">
    <property type="protein sequence ID" value="KAK1438733.1"/>
    <property type="molecule type" value="Genomic_DNA"/>
</dbReference>
<name>A0AAD8LCX4_TARER</name>
<protein>
    <submittedName>
        <fullName evidence="1">Uncharacterized protein</fullName>
    </submittedName>
</protein>
<dbReference type="AlphaFoldDB" id="A0AAD8LCX4"/>
<organism evidence="1 2">
    <name type="scientific">Tagetes erecta</name>
    <name type="common">African marigold</name>
    <dbReference type="NCBI Taxonomy" id="13708"/>
    <lineage>
        <taxon>Eukaryota</taxon>
        <taxon>Viridiplantae</taxon>
        <taxon>Streptophyta</taxon>
        <taxon>Embryophyta</taxon>
        <taxon>Tracheophyta</taxon>
        <taxon>Spermatophyta</taxon>
        <taxon>Magnoliopsida</taxon>
        <taxon>eudicotyledons</taxon>
        <taxon>Gunneridae</taxon>
        <taxon>Pentapetalae</taxon>
        <taxon>asterids</taxon>
        <taxon>campanulids</taxon>
        <taxon>Asterales</taxon>
        <taxon>Asteraceae</taxon>
        <taxon>Asteroideae</taxon>
        <taxon>Heliantheae alliance</taxon>
        <taxon>Tageteae</taxon>
        <taxon>Tagetes</taxon>
    </lineage>
</organism>
<evidence type="ECO:0000313" key="1">
    <source>
        <dbReference type="EMBL" id="KAK1438733.1"/>
    </source>
</evidence>
<sequence>MLELGLRRSERRRLIKDAISAGPKWFCSRHGVNDEARYKYRLNDVIIDVTGNINAIIYDEVILEMVGESCKSS</sequence>